<dbReference type="GO" id="GO:0004826">
    <property type="term" value="F:phenylalanine-tRNA ligase activity"/>
    <property type="evidence" value="ECO:0007669"/>
    <property type="project" value="InterPro"/>
</dbReference>
<evidence type="ECO:0000313" key="3">
    <source>
        <dbReference type="Proteomes" id="UP001056429"/>
    </source>
</evidence>
<dbReference type="AlphaFoldDB" id="A0A9J6P7A5"/>
<dbReference type="InterPro" id="IPR020825">
    <property type="entry name" value="Phe-tRNA_synthase-like_B3/B4"/>
</dbReference>
<dbReference type="Gene3D" id="3.50.40.10">
    <property type="entry name" value="Phenylalanyl-trna Synthetase, Chain B, domain 3"/>
    <property type="match status" value="1"/>
</dbReference>
<comment type="caution">
    <text evidence="2">The sequence shown here is derived from an EMBL/GenBank/DDBJ whole genome shotgun (WGS) entry which is preliminary data.</text>
</comment>
<protein>
    <recommendedName>
        <fullName evidence="1">B3/B4 tRNA-binding domain-containing protein</fullName>
    </recommendedName>
</protein>
<organism evidence="2 3">
    <name type="scientific">Oceanirhabdus seepicola</name>
    <dbReference type="NCBI Taxonomy" id="2828781"/>
    <lineage>
        <taxon>Bacteria</taxon>
        <taxon>Bacillati</taxon>
        <taxon>Bacillota</taxon>
        <taxon>Clostridia</taxon>
        <taxon>Eubacteriales</taxon>
        <taxon>Clostridiaceae</taxon>
        <taxon>Oceanirhabdus</taxon>
    </lineage>
</organism>
<dbReference type="PANTHER" id="PTHR39209:SF2">
    <property type="entry name" value="CYTOPLASMIC PROTEIN"/>
    <property type="match status" value="1"/>
</dbReference>
<reference evidence="2" key="1">
    <citation type="journal article" date="2021" name="mSystems">
        <title>Bacteria and Archaea Synergistically Convert Glycine Betaine to Biogenic Methane in the Formosa Cold Seep of the South China Sea.</title>
        <authorList>
            <person name="Li L."/>
            <person name="Zhang W."/>
            <person name="Zhang S."/>
            <person name="Song L."/>
            <person name="Sun Q."/>
            <person name="Zhang H."/>
            <person name="Xiang H."/>
            <person name="Dong X."/>
        </authorList>
    </citation>
    <scope>NUCLEOTIDE SEQUENCE</scope>
    <source>
        <strain evidence="2">ZWT</strain>
    </source>
</reference>
<gene>
    <name evidence="2" type="ORF">KDK92_16705</name>
</gene>
<accession>A0A9J6P7A5</accession>
<dbReference type="Pfam" id="PF03483">
    <property type="entry name" value="B3_4"/>
    <property type="match status" value="1"/>
</dbReference>
<sequence>MPSINPLVDLYNSISLKHVFPCGGEDLDETKGDIILTFAEGNEEFRQIGSDVNEPPEMNEDVYLHFETRSKANLPFEY</sequence>
<evidence type="ECO:0000259" key="1">
    <source>
        <dbReference type="Pfam" id="PF03483"/>
    </source>
</evidence>
<feature type="domain" description="B3/B4 tRNA-binding" evidence="1">
    <location>
        <begin position="3"/>
        <end position="55"/>
    </location>
</feature>
<evidence type="ECO:0000313" key="2">
    <source>
        <dbReference type="EMBL" id="MCM1991376.1"/>
    </source>
</evidence>
<dbReference type="PANTHER" id="PTHR39209">
    <property type="match status" value="1"/>
</dbReference>
<reference evidence="2" key="2">
    <citation type="submission" date="2021-04" db="EMBL/GenBank/DDBJ databases">
        <authorList>
            <person name="Dong X."/>
        </authorList>
    </citation>
    <scope>NUCLEOTIDE SEQUENCE</scope>
    <source>
        <strain evidence="2">ZWT</strain>
    </source>
</reference>
<proteinExistence type="predicted"/>
<dbReference type="Proteomes" id="UP001056429">
    <property type="component" value="Unassembled WGS sequence"/>
</dbReference>
<name>A0A9J6P7A5_9CLOT</name>
<dbReference type="GO" id="GO:0003723">
    <property type="term" value="F:RNA binding"/>
    <property type="evidence" value="ECO:0007669"/>
    <property type="project" value="InterPro"/>
</dbReference>
<dbReference type="InterPro" id="IPR005146">
    <property type="entry name" value="B3/B4_tRNA-bd"/>
</dbReference>
<keyword evidence="3" id="KW-1185">Reference proteome</keyword>
<dbReference type="EMBL" id="JAGSOJ010000003">
    <property type="protein sequence ID" value="MCM1991376.1"/>
    <property type="molecule type" value="Genomic_DNA"/>
</dbReference>
<dbReference type="SUPFAM" id="SSF56037">
    <property type="entry name" value="PheT/TilS domain"/>
    <property type="match status" value="1"/>
</dbReference>